<evidence type="ECO:0000256" key="1">
    <source>
        <dbReference type="ARBA" id="ARBA00022679"/>
    </source>
</evidence>
<proteinExistence type="predicted"/>
<dbReference type="AlphaFoldDB" id="A0A1U7NRT6"/>
<keyword evidence="1 3" id="KW-0808">Transferase</keyword>
<dbReference type="GO" id="GO:0032259">
    <property type="term" value="P:methylation"/>
    <property type="evidence" value="ECO:0007669"/>
    <property type="project" value="UniProtKB-KW"/>
</dbReference>
<dbReference type="SUPFAM" id="SSF53335">
    <property type="entry name" value="S-adenosyl-L-methionine-dependent methyltransferases"/>
    <property type="match status" value="1"/>
</dbReference>
<dbReference type="CDD" id="cd02440">
    <property type="entry name" value="AdoMet_MTases"/>
    <property type="match status" value="1"/>
</dbReference>
<accession>A0A1U7NRT6</accession>
<keyword evidence="3" id="KW-0489">Methyltransferase</keyword>
<gene>
    <name evidence="3" type="ORF">BOO71_0014257</name>
</gene>
<dbReference type="InterPro" id="IPR029063">
    <property type="entry name" value="SAM-dependent_MTases_sf"/>
</dbReference>
<comment type="caution">
    <text evidence="3">The sequence shown here is derived from an EMBL/GenBank/DDBJ whole genome shotgun (WGS) entry which is preliminary data.</text>
</comment>
<keyword evidence="4" id="KW-1185">Reference proteome</keyword>
<dbReference type="STRING" id="249408.BOO71_0014257"/>
<dbReference type="OrthoDB" id="9804312at2"/>
<dbReference type="EMBL" id="MSTI01000171">
    <property type="protein sequence ID" value="OLV15632.1"/>
    <property type="molecule type" value="Genomic_DNA"/>
</dbReference>
<protein>
    <submittedName>
        <fullName evidence="3">Methyltransferase</fullName>
    </submittedName>
</protein>
<evidence type="ECO:0000259" key="2">
    <source>
        <dbReference type="Pfam" id="PF13649"/>
    </source>
</evidence>
<dbReference type="Proteomes" id="UP000186607">
    <property type="component" value="Unassembled WGS sequence"/>
</dbReference>
<evidence type="ECO:0000313" key="4">
    <source>
        <dbReference type="Proteomes" id="UP000186607"/>
    </source>
</evidence>
<evidence type="ECO:0000313" key="3">
    <source>
        <dbReference type="EMBL" id="OLV15632.1"/>
    </source>
</evidence>
<sequence>MQNAEFNDPRLAQLYDMLGPWGPSDQFFLDLANESPHSRILDLGCGTGQITLALAEAGHSVTGIDPATASLNVARAKPRAEQITWIEGTSAHAPAKTFNLALMTNHVAQFITNDAEWAALLADLHRALVLGGRLVFDSRDPAARGWEDWNPSDSREQTRLPDGRGLVAWTEVTEVAGELVTFVQHYVFAATVTRAERELLSRLTLHFRPECKLRSSLEAAGFEIEAIYGGWGREDVGRGDGEFIVIARARK</sequence>
<organism evidence="3 4">
    <name type="scientific">Deinococcus marmoris</name>
    <dbReference type="NCBI Taxonomy" id="249408"/>
    <lineage>
        <taxon>Bacteria</taxon>
        <taxon>Thermotogati</taxon>
        <taxon>Deinococcota</taxon>
        <taxon>Deinococci</taxon>
        <taxon>Deinococcales</taxon>
        <taxon>Deinococcaceae</taxon>
        <taxon>Deinococcus</taxon>
    </lineage>
</organism>
<dbReference type="GO" id="GO:0008168">
    <property type="term" value="F:methyltransferase activity"/>
    <property type="evidence" value="ECO:0007669"/>
    <property type="project" value="UniProtKB-KW"/>
</dbReference>
<dbReference type="InterPro" id="IPR041698">
    <property type="entry name" value="Methyltransf_25"/>
</dbReference>
<dbReference type="PANTHER" id="PTHR43861">
    <property type="entry name" value="TRANS-ACONITATE 2-METHYLTRANSFERASE-RELATED"/>
    <property type="match status" value="1"/>
</dbReference>
<dbReference type="Pfam" id="PF13649">
    <property type="entry name" value="Methyltransf_25"/>
    <property type="match status" value="1"/>
</dbReference>
<feature type="domain" description="Methyltransferase" evidence="2">
    <location>
        <begin position="40"/>
        <end position="132"/>
    </location>
</feature>
<dbReference type="RefSeq" id="WP_075836857.1">
    <property type="nucleotide sequence ID" value="NZ_MSTI01000171.1"/>
</dbReference>
<name>A0A1U7NRT6_9DEIO</name>
<reference evidence="3 4" key="1">
    <citation type="submission" date="2017-01" db="EMBL/GenBank/DDBJ databases">
        <title>Genome Analysis of Deinococcus marmoris KOPRI26562.</title>
        <authorList>
            <person name="Kim J.H."/>
            <person name="Oh H.-M."/>
        </authorList>
    </citation>
    <scope>NUCLEOTIDE SEQUENCE [LARGE SCALE GENOMIC DNA]</scope>
    <source>
        <strain evidence="3 4">KOPRI26562</strain>
    </source>
</reference>
<dbReference type="Gene3D" id="3.40.50.150">
    <property type="entry name" value="Vaccinia Virus protein VP39"/>
    <property type="match status" value="1"/>
</dbReference>